<gene>
    <name evidence="2" type="ORF">AYBTSS11_LOCUS15674</name>
</gene>
<feature type="chain" id="PRO_5041642319" evidence="1">
    <location>
        <begin position="24"/>
        <end position="274"/>
    </location>
</feature>
<evidence type="ECO:0000313" key="3">
    <source>
        <dbReference type="Proteomes" id="UP001189624"/>
    </source>
</evidence>
<protein>
    <submittedName>
        <fullName evidence="2">Uncharacterized protein</fullName>
    </submittedName>
</protein>
<keyword evidence="1" id="KW-0732">Signal</keyword>
<evidence type="ECO:0000256" key="1">
    <source>
        <dbReference type="SAM" id="SignalP"/>
    </source>
</evidence>
<sequence>MLMIMSLIFFSTLLPLLFHSSHCITITVDGSSEWKNPTVHIGDSIIFNHKQHYNIYIFKNQNAFDLCNFTLATLLTNPNNASYMWHPSRPGFFYFSFDDGSLKACQASQKLAIEVTSAVVAATPQASMPPQLSPLADPPPLSGEVSPPPSFPWHFNTLKEGSPGPSPSSNMATAPLAPYKSGSIPFISSNPAVPLPTDEVDSATIHPLPTSTAHEGQFSGKNSTLWPWRPGLESQQPQNYTFKSAGRKSPLIIVRKCYGPRPVVRRGEKGKSYA</sequence>
<evidence type="ECO:0000313" key="2">
    <source>
        <dbReference type="EMBL" id="CAJ1953150.1"/>
    </source>
</evidence>
<feature type="signal peptide" evidence="1">
    <location>
        <begin position="1"/>
        <end position="23"/>
    </location>
</feature>
<dbReference type="Proteomes" id="UP001189624">
    <property type="component" value="Chromosome 4"/>
</dbReference>
<proteinExistence type="predicted"/>
<dbReference type="AlphaFoldDB" id="A0AA86SQ26"/>
<dbReference type="InterPro" id="IPR008972">
    <property type="entry name" value="Cupredoxin"/>
</dbReference>
<dbReference type="EMBL" id="OY731401">
    <property type="protein sequence ID" value="CAJ1953150.1"/>
    <property type="molecule type" value="Genomic_DNA"/>
</dbReference>
<dbReference type="PANTHER" id="PTHR34662">
    <property type="entry name" value="OS04G0422700 PROTEIN"/>
    <property type="match status" value="1"/>
</dbReference>
<accession>A0AA86SQ26</accession>
<dbReference type="Gene3D" id="2.60.40.420">
    <property type="entry name" value="Cupredoxins - blue copper proteins"/>
    <property type="match status" value="1"/>
</dbReference>
<keyword evidence="3" id="KW-1185">Reference proteome</keyword>
<reference evidence="2" key="1">
    <citation type="submission" date="2023-10" db="EMBL/GenBank/DDBJ databases">
        <authorList>
            <person name="Domelevo Entfellner J.-B."/>
        </authorList>
    </citation>
    <scope>NUCLEOTIDE SEQUENCE</scope>
</reference>
<dbReference type="SUPFAM" id="SSF49503">
    <property type="entry name" value="Cupredoxins"/>
    <property type="match status" value="1"/>
</dbReference>
<organism evidence="2 3">
    <name type="scientific">Sphenostylis stenocarpa</name>
    <dbReference type="NCBI Taxonomy" id="92480"/>
    <lineage>
        <taxon>Eukaryota</taxon>
        <taxon>Viridiplantae</taxon>
        <taxon>Streptophyta</taxon>
        <taxon>Embryophyta</taxon>
        <taxon>Tracheophyta</taxon>
        <taxon>Spermatophyta</taxon>
        <taxon>Magnoliopsida</taxon>
        <taxon>eudicotyledons</taxon>
        <taxon>Gunneridae</taxon>
        <taxon>Pentapetalae</taxon>
        <taxon>rosids</taxon>
        <taxon>fabids</taxon>
        <taxon>Fabales</taxon>
        <taxon>Fabaceae</taxon>
        <taxon>Papilionoideae</taxon>
        <taxon>50 kb inversion clade</taxon>
        <taxon>NPAAA clade</taxon>
        <taxon>indigoferoid/millettioid clade</taxon>
        <taxon>Phaseoleae</taxon>
        <taxon>Sphenostylis</taxon>
    </lineage>
</organism>
<name>A0AA86SQ26_9FABA</name>
<dbReference type="PANTHER" id="PTHR34662:SF3">
    <property type="entry name" value="OS04G0422700 PROTEIN"/>
    <property type="match status" value="1"/>
</dbReference>
<dbReference type="Gramene" id="rna-AYBTSS11_LOCUS15674">
    <property type="protein sequence ID" value="CAJ1953150.1"/>
    <property type="gene ID" value="gene-AYBTSS11_LOCUS15674"/>
</dbReference>